<dbReference type="EMBL" id="BARS01013587">
    <property type="protein sequence ID" value="GAF98102.1"/>
    <property type="molecule type" value="Genomic_DNA"/>
</dbReference>
<feature type="non-terminal residue" evidence="2">
    <location>
        <position position="87"/>
    </location>
</feature>
<feature type="transmembrane region" description="Helical" evidence="1">
    <location>
        <begin position="56"/>
        <end position="79"/>
    </location>
</feature>
<evidence type="ECO:0000313" key="2">
    <source>
        <dbReference type="EMBL" id="GAF98102.1"/>
    </source>
</evidence>
<gene>
    <name evidence="2" type="ORF">S01H1_23494</name>
</gene>
<reference evidence="2" key="1">
    <citation type="journal article" date="2014" name="Front. Microbiol.">
        <title>High frequency of phylogenetically diverse reductive dehalogenase-homologous genes in deep subseafloor sedimentary metagenomes.</title>
        <authorList>
            <person name="Kawai M."/>
            <person name="Futagami T."/>
            <person name="Toyoda A."/>
            <person name="Takaki Y."/>
            <person name="Nishi S."/>
            <person name="Hori S."/>
            <person name="Arai W."/>
            <person name="Tsubouchi T."/>
            <person name="Morono Y."/>
            <person name="Uchiyama I."/>
            <person name="Ito T."/>
            <person name="Fujiyama A."/>
            <person name="Inagaki F."/>
            <person name="Takami H."/>
        </authorList>
    </citation>
    <scope>NUCLEOTIDE SEQUENCE</scope>
    <source>
        <strain evidence="2">Expedition CK06-06</strain>
    </source>
</reference>
<evidence type="ECO:0008006" key="3">
    <source>
        <dbReference type="Google" id="ProtNLM"/>
    </source>
</evidence>
<protein>
    <recommendedName>
        <fullName evidence="3">Type II secretion system protein GspF domain-containing protein</fullName>
    </recommendedName>
</protein>
<keyword evidence="1" id="KW-0812">Transmembrane</keyword>
<keyword evidence="1" id="KW-0472">Membrane</keyword>
<organism evidence="2">
    <name type="scientific">marine sediment metagenome</name>
    <dbReference type="NCBI Taxonomy" id="412755"/>
    <lineage>
        <taxon>unclassified sequences</taxon>
        <taxon>metagenomes</taxon>
        <taxon>ecological metagenomes</taxon>
    </lineage>
</organism>
<proteinExistence type="predicted"/>
<name>X0UCJ3_9ZZZZ</name>
<keyword evidence="1" id="KW-1133">Transmembrane helix</keyword>
<dbReference type="AlphaFoldDB" id="X0UCJ3"/>
<evidence type="ECO:0000256" key="1">
    <source>
        <dbReference type="SAM" id="Phobius"/>
    </source>
</evidence>
<comment type="caution">
    <text evidence="2">The sequence shown here is derived from an EMBL/GenBank/DDBJ whole genome shotgun (WGS) entry which is preliminary data.</text>
</comment>
<sequence length="87" mass="10075">MRTLDVDKSTQKSFYSIAKFTTYEILMDGQIASAGAHQSRLLEKFKKNKNYIKHQFIALKVVFSFIFVFLPIVPLFTYLGMQEDISS</sequence>
<accession>X0UCJ3</accession>